<gene>
    <name evidence="3" type="ORF">GCM10025789_22670</name>
</gene>
<organism evidence="3 4">
    <name type="scientific">Tessaracoccus lubricantis</name>
    <dbReference type="NCBI Taxonomy" id="545543"/>
    <lineage>
        <taxon>Bacteria</taxon>
        <taxon>Bacillati</taxon>
        <taxon>Actinomycetota</taxon>
        <taxon>Actinomycetes</taxon>
        <taxon>Propionibacteriales</taxon>
        <taxon>Propionibacteriaceae</taxon>
        <taxon>Tessaracoccus</taxon>
    </lineage>
</organism>
<reference evidence="4" key="1">
    <citation type="journal article" date="2019" name="Int. J. Syst. Evol. Microbiol.">
        <title>The Global Catalogue of Microorganisms (GCM) 10K type strain sequencing project: providing services to taxonomists for standard genome sequencing and annotation.</title>
        <authorList>
            <consortium name="The Broad Institute Genomics Platform"/>
            <consortium name="The Broad Institute Genome Sequencing Center for Infectious Disease"/>
            <person name="Wu L."/>
            <person name="Ma J."/>
        </authorList>
    </citation>
    <scope>NUCLEOTIDE SEQUENCE [LARGE SCALE GENOMIC DNA]</scope>
    <source>
        <strain evidence="4">JCM 19125</strain>
    </source>
</reference>
<protein>
    <submittedName>
        <fullName evidence="3">Bifunctional nuclease family protein</fullName>
    </submittedName>
</protein>
<sequence>MIQVDLNSIAIDARGLPVVLLKPSVPRPDLRVFLPIWIGGQEATAIMVALEGAVLERPMSYDLMARLLDAMDARVEKVAVTKLEGGTFFAEITLDTLTGQQVIDARPSDSIALALRVHAPIFVAEEVLREAGIQEGELTDAEEEEQVEQFSEFLDTVDPDDFRG</sequence>
<dbReference type="SUPFAM" id="SSF103256">
    <property type="entry name" value="Hypothetical protein TM0160"/>
    <property type="match status" value="1"/>
</dbReference>
<evidence type="ECO:0000313" key="4">
    <source>
        <dbReference type="Proteomes" id="UP001501521"/>
    </source>
</evidence>
<dbReference type="Proteomes" id="UP001501521">
    <property type="component" value="Unassembled WGS sequence"/>
</dbReference>
<dbReference type="Gene3D" id="3.10.690.10">
    <property type="entry name" value="Bifunctional nuclease domain"/>
    <property type="match status" value="1"/>
</dbReference>
<dbReference type="RefSeq" id="WP_345582918.1">
    <property type="nucleotide sequence ID" value="NZ_BAABLV010000036.1"/>
</dbReference>
<comment type="caution">
    <text evidence="3">The sequence shown here is derived from an EMBL/GenBank/DDBJ whole genome shotgun (WGS) entry which is preliminary data.</text>
</comment>
<evidence type="ECO:0000313" key="3">
    <source>
        <dbReference type="EMBL" id="GAA4903272.1"/>
    </source>
</evidence>
<feature type="domain" description="BFN" evidence="2">
    <location>
        <begin position="1"/>
        <end position="135"/>
    </location>
</feature>
<dbReference type="InterPro" id="IPR003729">
    <property type="entry name" value="Bi_nuclease_dom"/>
</dbReference>
<feature type="region of interest" description="Disordered" evidence="1">
    <location>
        <begin position="139"/>
        <end position="164"/>
    </location>
</feature>
<dbReference type="Pfam" id="PF02577">
    <property type="entry name" value="BFN_dom"/>
    <property type="match status" value="1"/>
</dbReference>
<proteinExistence type="predicted"/>
<keyword evidence="4" id="KW-1185">Reference proteome</keyword>
<evidence type="ECO:0000259" key="2">
    <source>
        <dbReference type="PROSITE" id="PS51658"/>
    </source>
</evidence>
<dbReference type="PANTHER" id="PTHR15160">
    <property type="entry name" value="VON HIPPEL-LINDAU PROTEIN"/>
    <property type="match status" value="1"/>
</dbReference>
<dbReference type="EMBL" id="BAABLV010000036">
    <property type="protein sequence ID" value="GAA4903272.1"/>
    <property type="molecule type" value="Genomic_DNA"/>
</dbReference>
<accession>A0ABP9FHK3</accession>
<dbReference type="PROSITE" id="PS51658">
    <property type="entry name" value="BFN"/>
    <property type="match status" value="1"/>
</dbReference>
<evidence type="ECO:0000256" key="1">
    <source>
        <dbReference type="SAM" id="MobiDB-lite"/>
    </source>
</evidence>
<feature type="compositionally biased region" description="Acidic residues" evidence="1">
    <location>
        <begin position="155"/>
        <end position="164"/>
    </location>
</feature>
<name>A0ABP9FHK3_9ACTN</name>
<dbReference type="InterPro" id="IPR036104">
    <property type="entry name" value="BFN_sf"/>
</dbReference>
<dbReference type="PANTHER" id="PTHR15160:SF1">
    <property type="entry name" value="VON HIPPEL-LINDAU DISEASE TUMOR SUPPRESSOR"/>
    <property type="match status" value="1"/>
</dbReference>